<comment type="catalytic activity">
    <reaction evidence="6">
        <text>L-glutaminyl-[protein] + H2O = L-glutamyl-[protein] + NH4(+)</text>
        <dbReference type="Rhea" id="RHEA:16441"/>
        <dbReference type="Rhea" id="RHEA-COMP:10207"/>
        <dbReference type="Rhea" id="RHEA-COMP:10208"/>
        <dbReference type="ChEBI" id="CHEBI:15377"/>
        <dbReference type="ChEBI" id="CHEBI:28938"/>
        <dbReference type="ChEBI" id="CHEBI:29973"/>
        <dbReference type="ChEBI" id="CHEBI:30011"/>
        <dbReference type="EC" id="3.5.1.44"/>
    </reaction>
</comment>
<dbReference type="InterPro" id="IPR035909">
    <property type="entry name" value="CheB_C"/>
</dbReference>
<comment type="subcellular location">
    <subcellularLocation>
        <location evidence="6">Cytoplasm</location>
    </subcellularLocation>
</comment>
<keyword evidence="2 6" id="KW-0145">Chemotaxis</keyword>
<feature type="domain" description="CheB-type methylesterase" evidence="11">
    <location>
        <begin position="181"/>
        <end position="366"/>
    </location>
</feature>
<feature type="active site" evidence="6 7">
    <location>
        <position position="314"/>
    </location>
</feature>
<feature type="modified residue" description="4-aspartylphosphate" evidence="6 8">
    <location>
        <position position="82"/>
    </location>
</feature>
<evidence type="ECO:0000256" key="7">
    <source>
        <dbReference type="PROSITE-ProRule" id="PRU00050"/>
    </source>
</evidence>
<evidence type="ECO:0000259" key="10">
    <source>
        <dbReference type="PROSITE" id="PS50110"/>
    </source>
</evidence>
<dbReference type="OrthoDB" id="9793421at2"/>
<dbReference type="SUPFAM" id="SSF52738">
    <property type="entry name" value="Methylesterase CheB, C-terminal domain"/>
    <property type="match status" value="1"/>
</dbReference>
<keyword evidence="4 6" id="KW-0378">Hydrolase</keyword>
<accession>A0A246JP88</accession>
<evidence type="ECO:0000256" key="6">
    <source>
        <dbReference type="HAMAP-Rule" id="MF_00099"/>
    </source>
</evidence>
<evidence type="ECO:0000256" key="3">
    <source>
        <dbReference type="ARBA" id="ARBA00022553"/>
    </source>
</evidence>
<dbReference type="EC" id="3.5.1.44" evidence="6"/>
<dbReference type="GO" id="GO:0006935">
    <property type="term" value="P:chemotaxis"/>
    <property type="evidence" value="ECO:0007669"/>
    <property type="project" value="UniProtKB-UniRule"/>
</dbReference>
<dbReference type="EMBL" id="NIOF01000001">
    <property type="protein sequence ID" value="OWQ93979.1"/>
    <property type="molecule type" value="Genomic_DNA"/>
</dbReference>
<dbReference type="CDD" id="cd16432">
    <property type="entry name" value="CheB_Rec"/>
    <property type="match status" value="1"/>
</dbReference>
<dbReference type="InterPro" id="IPR000673">
    <property type="entry name" value="Sig_transdc_resp-reg_Me-estase"/>
</dbReference>
<dbReference type="InterPro" id="IPR011006">
    <property type="entry name" value="CheY-like_superfamily"/>
</dbReference>
<dbReference type="Gene3D" id="3.40.50.180">
    <property type="entry name" value="Methylesterase CheB, C-terminal domain"/>
    <property type="match status" value="1"/>
</dbReference>
<reference evidence="12 13" key="1">
    <citation type="journal article" date="2008" name="Int. J. Syst. Evol. Microbiol.">
        <title>Description of Roseateles aquatilis sp. nov. and Roseateles terrae sp. nov., in the class Betaproteobacteria, and emended description of the genus Roseateles.</title>
        <authorList>
            <person name="Gomila M."/>
            <person name="Bowien B."/>
            <person name="Falsen E."/>
            <person name="Moore E.R."/>
            <person name="Lalucat J."/>
        </authorList>
    </citation>
    <scope>NUCLEOTIDE SEQUENCE [LARGE SCALE GENOMIC DNA]</scope>
    <source>
        <strain evidence="12 13">CCUG 48205</strain>
    </source>
</reference>
<dbReference type="GO" id="GO:0008984">
    <property type="term" value="F:protein-glutamate methylesterase activity"/>
    <property type="evidence" value="ECO:0007669"/>
    <property type="project" value="UniProtKB-UniRule"/>
</dbReference>
<evidence type="ECO:0000256" key="8">
    <source>
        <dbReference type="PROSITE-ProRule" id="PRU00169"/>
    </source>
</evidence>
<dbReference type="Gene3D" id="3.40.50.2300">
    <property type="match status" value="1"/>
</dbReference>
<evidence type="ECO:0000313" key="12">
    <source>
        <dbReference type="EMBL" id="OWQ93979.1"/>
    </source>
</evidence>
<dbReference type="SMART" id="SM00448">
    <property type="entry name" value="REC"/>
    <property type="match status" value="1"/>
</dbReference>
<dbReference type="SUPFAM" id="SSF52172">
    <property type="entry name" value="CheY-like"/>
    <property type="match status" value="1"/>
</dbReference>
<organism evidence="12 13">
    <name type="scientific">Roseateles aquatilis</name>
    <dbReference type="NCBI Taxonomy" id="431061"/>
    <lineage>
        <taxon>Bacteria</taxon>
        <taxon>Pseudomonadati</taxon>
        <taxon>Pseudomonadota</taxon>
        <taxon>Betaproteobacteria</taxon>
        <taxon>Burkholderiales</taxon>
        <taxon>Sphaerotilaceae</taxon>
        <taxon>Roseateles</taxon>
    </lineage>
</organism>
<evidence type="ECO:0000313" key="13">
    <source>
        <dbReference type="Proteomes" id="UP000197468"/>
    </source>
</evidence>
<dbReference type="NCBIfam" id="NF009206">
    <property type="entry name" value="PRK12555.1"/>
    <property type="match status" value="1"/>
</dbReference>
<dbReference type="Pfam" id="PF01339">
    <property type="entry name" value="CheB_methylest"/>
    <property type="match status" value="1"/>
</dbReference>
<feature type="active site" evidence="6 7">
    <location>
        <position position="193"/>
    </location>
</feature>
<comment type="caution">
    <text evidence="12">The sequence shown here is derived from an EMBL/GenBank/DDBJ whole genome shotgun (WGS) entry which is preliminary data.</text>
</comment>
<feature type="region of interest" description="Disordered" evidence="9">
    <location>
        <begin position="1"/>
        <end position="23"/>
    </location>
</feature>
<evidence type="ECO:0000256" key="1">
    <source>
        <dbReference type="ARBA" id="ARBA00022490"/>
    </source>
</evidence>
<evidence type="ECO:0000256" key="9">
    <source>
        <dbReference type="SAM" id="MobiDB-lite"/>
    </source>
</evidence>
<keyword evidence="1 6" id="KW-0963">Cytoplasm</keyword>
<dbReference type="CDD" id="cd17541">
    <property type="entry name" value="REC_CheB-like"/>
    <property type="match status" value="1"/>
</dbReference>
<dbReference type="InterPro" id="IPR001789">
    <property type="entry name" value="Sig_transdc_resp-reg_receiver"/>
</dbReference>
<dbReference type="PROSITE" id="PS50122">
    <property type="entry name" value="CHEB"/>
    <property type="match status" value="1"/>
</dbReference>
<evidence type="ECO:0000256" key="5">
    <source>
        <dbReference type="ARBA" id="ARBA00048267"/>
    </source>
</evidence>
<dbReference type="HAMAP" id="MF_00099">
    <property type="entry name" value="CheB_chemtxs"/>
    <property type="match status" value="1"/>
</dbReference>
<dbReference type="Proteomes" id="UP000197468">
    <property type="component" value="Unassembled WGS sequence"/>
</dbReference>
<comment type="similarity">
    <text evidence="6">Belongs to the CheB family.</text>
</comment>
<protein>
    <recommendedName>
        <fullName evidence="6">Protein-glutamate methylesterase/protein-glutamine glutaminase</fullName>
        <ecNumber evidence="6">3.1.1.61</ecNumber>
        <ecNumber evidence="6">3.5.1.44</ecNumber>
    </recommendedName>
</protein>
<feature type="domain" description="Response regulatory" evidence="10">
    <location>
        <begin position="31"/>
        <end position="149"/>
    </location>
</feature>
<dbReference type="NCBIfam" id="NF001965">
    <property type="entry name" value="PRK00742.1"/>
    <property type="match status" value="1"/>
</dbReference>
<comment type="catalytic activity">
    <reaction evidence="5 6">
        <text>[protein]-L-glutamate 5-O-methyl ester + H2O = L-glutamyl-[protein] + methanol + H(+)</text>
        <dbReference type="Rhea" id="RHEA:23236"/>
        <dbReference type="Rhea" id="RHEA-COMP:10208"/>
        <dbReference type="Rhea" id="RHEA-COMP:10311"/>
        <dbReference type="ChEBI" id="CHEBI:15377"/>
        <dbReference type="ChEBI" id="CHEBI:15378"/>
        <dbReference type="ChEBI" id="CHEBI:17790"/>
        <dbReference type="ChEBI" id="CHEBI:29973"/>
        <dbReference type="ChEBI" id="CHEBI:82795"/>
        <dbReference type="EC" id="3.1.1.61"/>
    </reaction>
</comment>
<feature type="active site" evidence="6 7">
    <location>
        <position position="220"/>
    </location>
</feature>
<dbReference type="Pfam" id="PF00072">
    <property type="entry name" value="Response_reg"/>
    <property type="match status" value="1"/>
</dbReference>
<dbReference type="GO" id="GO:0050568">
    <property type="term" value="F:protein-glutamine glutaminase activity"/>
    <property type="evidence" value="ECO:0007669"/>
    <property type="project" value="UniProtKB-UniRule"/>
</dbReference>
<comment type="PTM">
    <text evidence="6">Phosphorylated by CheA. Phosphorylation of the N-terminal regulatory domain activates the methylesterase activity.</text>
</comment>
<sequence>MGAGIGGLGGASDTGGDGLGPADPRAGKPLRVLVVEDSITVMAHIREVLSAQADIEIVGEAHDGVQAVALCQRLRPDVVSMDMMLPVMDGQAATEAIMAHCPTPILIVSSSTNRGELLRTYEALAAGAVEVLEKPSGTQPEGEWERRYLTLLRLVARIRVITHVRARMPGRPSVPAATPVPPARRTLLALGASTGGPGALMKILQSLPPPAPLPVLIVMHINAVFSRGFAEWLDAQTPHRVRYAQGGEALRELAGQVILAPPDSHLVLRAGQLQLSHAPPRHSCRPSVDVLFESLAAELGAGVAAALLTGMGRDGAQGLLAIRRAGGATLAQDEASSMVYGMPREAAQLGAADRVLPLNDIGPALMGLSGTAWGGART</sequence>
<comment type="domain">
    <text evidence="6">Contains a C-terminal catalytic domain, and an N-terminal region which modulates catalytic activity.</text>
</comment>
<dbReference type="InterPro" id="IPR008248">
    <property type="entry name" value="CheB-like"/>
</dbReference>
<keyword evidence="13" id="KW-1185">Reference proteome</keyword>
<feature type="compositionally biased region" description="Gly residues" evidence="9">
    <location>
        <begin position="1"/>
        <end position="19"/>
    </location>
</feature>
<dbReference type="PROSITE" id="PS50110">
    <property type="entry name" value="RESPONSE_REGULATORY"/>
    <property type="match status" value="1"/>
</dbReference>
<comment type="function">
    <text evidence="6">Involved in chemotaxis. Part of a chemotaxis signal transduction system that modulates chemotaxis in response to various stimuli. Catalyzes the demethylation of specific methylglutamate residues introduced into the chemoreceptors (methyl-accepting chemotaxis proteins or MCP) by CheR. Also mediates the irreversible deamidation of specific glutamine residues to glutamic acid.</text>
</comment>
<evidence type="ECO:0000256" key="2">
    <source>
        <dbReference type="ARBA" id="ARBA00022500"/>
    </source>
</evidence>
<gene>
    <name evidence="6" type="primary">cheB</name>
    <name evidence="12" type="ORF">CDN99_04925</name>
</gene>
<proteinExistence type="inferred from homology"/>
<dbReference type="GO" id="GO:0005737">
    <property type="term" value="C:cytoplasm"/>
    <property type="evidence" value="ECO:0007669"/>
    <property type="project" value="UniProtKB-SubCell"/>
</dbReference>
<dbReference type="PIRSF" id="PIRSF000876">
    <property type="entry name" value="RR_chemtxs_CheB"/>
    <property type="match status" value="1"/>
</dbReference>
<dbReference type="AlphaFoldDB" id="A0A246JP88"/>
<dbReference type="EC" id="3.1.1.61" evidence="6"/>
<dbReference type="GO" id="GO:0000156">
    <property type="term" value="F:phosphorelay response regulator activity"/>
    <property type="evidence" value="ECO:0007669"/>
    <property type="project" value="InterPro"/>
</dbReference>
<dbReference type="PANTHER" id="PTHR42872">
    <property type="entry name" value="PROTEIN-GLUTAMATE METHYLESTERASE/PROTEIN-GLUTAMINE GLUTAMINASE"/>
    <property type="match status" value="1"/>
</dbReference>
<evidence type="ECO:0000259" key="11">
    <source>
        <dbReference type="PROSITE" id="PS50122"/>
    </source>
</evidence>
<dbReference type="PANTHER" id="PTHR42872:SF6">
    <property type="entry name" value="PROTEIN-GLUTAMATE METHYLESTERASE_PROTEIN-GLUTAMINE GLUTAMINASE"/>
    <property type="match status" value="1"/>
</dbReference>
<evidence type="ECO:0000256" key="4">
    <source>
        <dbReference type="ARBA" id="ARBA00022801"/>
    </source>
</evidence>
<keyword evidence="3 6" id="KW-0597">Phosphoprotein</keyword>
<name>A0A246JP88_9BURK</name>